<name>A0ABX1P2F1_9CYAN</name>
<evidence type="ECO:0000259" key="5">
    <source>
        <dbReference type="Pfam" id="PF00239"/>
    </source>
</evidence>
<accession>A0ABX1P2F1</accession>
<dbReference type="InterPro" id="IPR006118">
    <property type="entry name" value="Recombinase_CS"/>
</dbReference>
<keyword evidence="2" id="KW-0238">DNA-binding</keyword>
<feature type="active site" description="O-(5'-phospho-DNA)-serine intermediate" evidence="4">
    <location>
        <position position="9"/>
    </location>
</feature>
<keyword evidence="1" id="KW-0229">DNA integration</keyword>
<dbReference type="Gene3D" id="3.40.50.1390">
    <property type="entry name" value="Resolvase, N-terminal catalytic domain"/>
    <property type="match status" value="1"/>
</dbReference>
<evidence type="ECO:0000313" key="6">
    <source>
        <dbReference type="EMBL" id="NMG18484.1"/>
    </source>
</evidence>
<proteinExistence type="predicted"/>
<keyword evidence="3" id="KW-0233">DNA recombination</keyword>
<organism evidence="6 7">
    <name type="scientific">Brasilonema bromeliae SPC951</name>
    <dbReference type="NCBI Taxonomy" id="385972"/>
    <lineage>
        <taxon>Bacteria</taxon>
        <taxon>Bacillati</taxon>
        <taxon>Cyanobacteriota</taxon>
        <taxon>Cyanophyceae</taxon>
        <taxon>Nostocales</taxon>
        <taxon>Scytonemataceae</taxon>
        <taxon>Brasilonema</taxon>
        <taxon>Bromeliae group (in: Brasilonema)</taxon>
    </lineage>
</organism>
<dbReference type="InterPro" id="IPR006119">
    <property type="entry name" value="Resolv_N"/>
</dbReference>
<evidence type="ECO:0000256" key="2">
    <source>
        <dbReference type="ARBA" id="ARBA00023125"/>
    </source>
</evidence>
<gene>
    <name evidence="6" type="ORF">DP116_03085</name>
</gene>
<dbReference type="Proteomes" id="UP000718564">
    <property type="component" value="Unassembled WGS sequence"/>
</dbReference>
<comment type="caution">
    <text evidence="6">The sequence shown here is derived from an EMBL/GenBank/DDBJ whole genome shotgun (WGS) entry which is preliminary data.</text>
</comment>
<evidence type="ECO:0000256" key="3">
    <source>
        <dbReference type="ARBA" id="ARBA00023172"/>
    </source>
</evidence>
<protein>
    <recommendedName>
        <fullName evidence="5">Resolvase/invertase-type recombinase catalytic domain-containing protein</fullName>
    </recommendedName>
</protein>
<dbReference type="EMBL" id="QMEB01000013">
    <property type="protein sequence ID" value="NMG18484.1"/>
    <property type="molecule type" value="Genomic_DNA"/>
</dbReference>
<keyword evidence="7" id="KW-1185">Reference proteome</keyword>
<dbReference type="SUPFAM" id="SSF53041">
    <property type="entry name" value="Resolvase-like"/>
    <property type="match status" value="1"/>
</dbReference>
<evidence type="ECO:0000313" key="7">
    <source>
        <dbReference type="Proteomes" id="UP000718564"/>
    </source>
</evidence>
<dbReference type="Pfam" id="PF00239">
    <property type="entry name" value="Resolvase"/>
    <property type="match status" value="1"/>
</dbReference>
<dbReference type="RefSeq" id="WP_169153774.1">
    <property type="nucleotide sequence ID" value="NZ_CAWPJE010000330.1"/>
</dbReference>
<evidence type="ECO:0000256" key="1">
    <source>
        <dbReference type="ARBA" id="ARBA00022908"/>
    </source>
</evidence>
<evidence type="ECO:0000256" key="4">
    <source>
        <dbReference type="PROSITE-ProRule" id="PRU10137"/>
    </source>
</evidence>
<sequence>MIVGYARVSTNAQANGEALDQQIARLKAAGAEDIFVDVESGRSVKRIISYQLSVVSCSLFPVHCVGSCFKKLLALH</sequence>
<reference evidence="6 7" key="1">
    <citation type="submission" date="2018-06" db="EMBL/GenBank/DDBJ databases">
        <title>Comparative genomics of Brasilonema spp. strains.</title>
        <authorList>
            <person name="Alvarenga D.O."/>
            <person name="Fiore M.F."/>
            <person name="Varani A.M."/>
        </authorList>
    </citation>
    <scope>NUCLEOTIDE SEQUENCE [LARGE SCALE GENOMIC DNA]</scope>
    <source>
        <strain evidence="6 7">SPC951</strain>
    </source>
</reference>
<feature type="domain" description="Resolvase/invertase-type recombinase catalytic" evidence="5">
    <location>
        <begin position="2"/>
        <end position="46"/>
    </location>
</feature>
<dbReference type="InterPro" id="IPR036162">
    <property type="entry name" value="Resolvase-like_N_sf"/>
</dbReference>
<dbReference type="PROSITE" id="PS00397">
    <property type="entry name" value="RECOMBINASES_1"/>
    <property type="match status" value="1"/>
</dbReference>